<evidence type="ECO:0000256" key="4">
    <source>
        <dbReference type="ARBA" id="ARBA00023136"/>
    </source>
</evidence>
<dbReference type="OrthoDB" id="8191118at2759"/>
<proteinExistence type="predicted"/>
<accession>A0A8K0K271</accession>
<dbReference type="Gene3D" id="2.60.40.60">
    <property type="entry name" value="Cadherins"/>
    <property type="match status" value="3"/>
</dbReference>
<evidence type="ECO:0000256" key="5">
    <source>
        <dbReference type="PROSITE-ProRule" id="PRU00043"/>
    </source>
</evidence>
<dbReference type="PANTHER" id="PTHR24027:SF438">
    <property type="entry name" value="CADHERIN 23"/>
    <property type="match status" value="1"/>
</dbReference>
<dbReference type="Proteomes" id="UP000792457">
    <property type="component" value="Unassembled WGS sequence"/>
</dbReference>
<sequence>MYPRFVNEPPNSKFRVAANTGIVTATSSLAMESGKLFHLEVLARDKGNPPQSATGLVEIRVGEVAVAGSVSGGIGSGLGAGGLGLGLEPTASLRFHNSTYRVRLSENALAGKDVVQVSAVRTDGRRQRITYSFGSGNEDNTFEINSNNGLVRVRDPRNLDFETTPSLRLTVVAQADGLSPTLYAYATVLVELTDQNDNAPRFTQGLYFASVWEGNNKGTFVMQVSATDADEGSNAHVIYHIVDGNHDNAFVIEPPFSGIVKTNIVLDREIRDAYRLTIIATDEGVPQLTGTSTLRINIVDVNDNQPAFPPHSVISVSEDRIIRERIRYAFYIHEFLSGKRSLSSVMPLLLQVVIHLTGEFEIVEWRDEISWKFVVR</sequence>
<keyword evidence="4" id="KW-0472">Membrane</keyword>
<dbReference type="SUPFAM" id="SSF49313">
    <property type="entry name" value="Cadherin-like"/>
    <property type="match status" value="3"/>
</dbReference>
<dbReference type="FunFam" id="2.60.40.60:FF:000353">
    <property type="entry name" value="Dachsous, isoform B"/>
    <property type="match status" value="1"/>
</dbReference>
<dbReference type="GO" id="GO:0005509">
    <property type="term" value="F:calcium ion binding"/>
    <property type="evidence" value="ECO:0007669"/>
    <property type="project" value="UniProtKB-UniRule"/>
</dbReference>
<evidence type="ECO:0000256" key="3">
    <source>
        <dbReference type="ARBA" id="ARBA00022837"/>
    </source>
</evidence>
<dbReference type="PROSITE" id="PS50268">
    <property type="entry name" value="CADHERIN_2"/>
    <property type="match status" value="3"/>
</dbReference>
<feature type="non-terminal residue" evidence="7">
    <location>
        <position position="1"/>
    </location>
</feature>
<dbReference type="PANTHER" id="PTHR24027">
    <property type="entry name" value="CADHERIN-23"/>
    <property type="match status" value="1"/>
</dbReference>
<evidence type="ECO:0000256" key="2">
    <source>
        <dbReference type="ARBA" id="ARBA00022737"/>
    </source>
</evidence>
<dbReference type="Pfam" id="PF00028">
    <property type="entry name" value="Cadherin"/>
    <property type="match status" value="3"/>
</dbReference>
<dbReference type="GO" id="GO:0007156">
    <property type="term" value="P:homophilic cell adhesion via plasma membrane adhesion molecules"/>
    <property type="evidence" value="ECO:0007669"/>
    <property type="project" value="InterPro"/>
</dbReference>
<dbReference type="InterPro" id="IPR039808">
    <property type="entry name" value="Cadherin"/>
</dbReference>
<evidence type="ECO:0000313" key="7">
    <source>
        <dbReference type="EMBL" id="KAG8225975.1"/>
    </source>
</evidence>
<dbReference type="PRINTS" id="PR00205">
    <property type="entry name" value="CADHERIN"/>
</dbReference>
<keyword evidence="2" id="KW-0677">Repeat</keyword>
<evidence type="ECO:0000256" key="1">
    <source>
        <dbReference type="ARBA" id="ARBA00004370"/>
    </source>
</evidence>
<dbReference type="GO" id="GO:0016342">
    <property type="term" value="C:catenin complex"/>
    <property type="evidence" value="ECO:0007669"/>
    <property type="project" value="TreeGrafter"/>
</dbReference>
<evidence type="ECO:0000313" key="8">
    <source>
        <dbReference type="Proteomes" id="UP000792457"/>
    </source>
</evidence>
<protein>
    <recommendedName>
        <fullName evidence="6">Cadherin domain-containing protein</fullName>
    </recommendedName>
</protein>
<keyword evidence="8" id="KW-1185">Reference proteome</keyword>
<feature type="domain" description="Cadherin" evidence="6">
    <location>
        <begin position="14"/>
        <end position="64"/>
    </location>
</feature>
<gene>
    <name evidence="7" type="ORF">J437_LFUL006204</name>
</gene>
<dbReference type="GO" id="GO:0008013">
    <property type="term" value="F:beta-catenin binding"/>
    <property type="evidence" value="ECO:0007669"/>
    <property type="project" value="TreeGrafter"/>
</dbReference>
<dbReference type="EMBL" id="KZ308260">
    <property type="protein sequence ID" value="KAG8225975.1"/>
    <property type="molecule type" value="Genomic_DNA"/>
</dbReference>
<dbReference type="AlphaFoldDB" id="A0A8K0K271"/>
<dbReference type="PROSITE" id="PS00232">
    <property type="entry name" value="CADHERIN_1"/>
    <property type="match status" value="1"/>
</dbReference>
<organism evidence="7 8">
    <name type="scientific">Ladona fulva</name>
    <name type="common">Scarce chaser dragonfly</name>
    <name type="synonym">Libellula fulva</name>
    <dbReference type="NCBI Taxonomy" id="123851"/>
    <lineage>
        <taxon>Eukaryota</taxon>
        <taxon>Metazoa</taxon>
        <taxon>Ecdysozoa</taxon>
        <taxon>Arthropoda</taxon>
        <taxon>Hexapoda</taxon>
        <taxon>Insecta</taxon>
        <taxon>Pterygota</taxon>
        <taxon>Palaeoptera</taxon>
        <taxon>Odonata</taxon>
        <taxon>Epiprocta</taxon>
        <taxon>Anisoptera</taxon>
        <taxon>Libelluloidea</taxon>
        <taxon>Libellulidae</taxon>
        <taxon>Ladona</taxon>
    </lineage>
</organism>
<dbReference type="InterPro" id="IPR020894">
    <property type="entry name" value="Cadherin_CS"/>
</dbReference>
<dbReference type="GO" id="GO:0016477">
    <property type="term" value="P:cell migration"/>
    <property type="evidence" value="ECO:0007669"/>
    <property type="project" value="TreeGrafter"/>
</dbReference>
<dbReference type="CDD" id="cd11304">
    <property type="entry name" value="Cadherin_repeat"/>
    <property type="match status" value="3"/>
</dbReference>
<comment type="subcellular location">
    <subcellularLocation>
        <location evidence="1">Membrane</location>
    </subcellularLocation>
</comment>
<dbReference type="SMART" id="SM00112">
    <property type="entry name" value="CA"/>
    <property type="match status" value="3"/>
</dbReference>
<dbReference type="GO" id="GO:0031175">
    <property type="term" value="P:neuron projection development"/>
    <property type="evidence" value="ECO:0007669"/>
    <property type="project" value="TreeGrafter"/>
</dbReference>
<dbReference type="GO" id="GO:0045296">
    <property type="term" value="F:cadherin binding"/>
    <property type="evidence" value="ECO:0007669"/>
    <property type="project" value="TreeGrafter"/>
</dbReference>
<dbReference type="FunFam" id="2.60.40.60:FF:000201">
    <property type="entry name" value="Dachsous cadherin-related 1"/>
    <property type="match status" value="1"/>
</dbReference>
<comment type="caution">
    <text evidence="7">The sequence shown here is derived from an EMBL/GenBank/DDBJ whole genome shotgun (WGS) entry which is preliminary data.</text>
</comment>
<feature type="domain" description="Cadherin" evidence="6">
    <location>
        <begin position="203"/>
        <end position="308"/>
    </location>
</feature>
<reference evidence="7" key="1">
    <citation type="submission" date="2013-04" db="EMBL/GenBank/DDBJ databases">
        <authorList>
            <person name="Qu J."/>
            <person name="Murali S.C."/>
            <person name="Bandaranaike D."/>
            <person name="Bellair M."/>
            <person name="Blankenburg K."/>
            <person name="Chao H."/>
            <person name="Dinh H."/>
            <person name="Doddapaneni H."/>
            <person name="Downs B."/>
            <person name="Dugan-Rocha S."/>
            <person name="Elkadiri S."/>
            <person name="Gnanaolivu R.D."/>
            <person name="Hernandez B."/>
            <person name="Javaid M."/>
            <person name="Jayaseelan J.C."/>
            <person name="Lee S."/>
            <person name="Li M."/>
            <person name="Ming W."/>
            <person name="Munidasa M."/>
            <person name="Muniz J."/>
            <person name="Nguyen L."/>
            <person name="Ongeri F."/>
            <person name="Osuji N."/>
            <person name="Pu L.-L."/>
            <person name="Puazo M."/>
            <person name="Qu C."/>
            <person name="Quiroz J."/>
            <person name="Raj R."/>
            <person name="Weissenberger G."/>
            <person name="Xin Y."/>
            <person name="Zou X."/>
            <person name="Han Y."/>
            <person name="Richards S."/>
            <person name="Worley K."/>
            <person name="Muzny D."/>
            <person name="Gibbs R."/>
        </authorList>
    </citation>
    <scope>NUCLEOTIDE SEQUENCE</scope>
    <source>
        <strain evidence="7">Sampled in the wild</strain>
    </source>
</reference>
<evidence type="ECO:0000259" key="6">
    <source>
        <dbReference type="PROSITE" id="PS50268"/>
    </source>
</evidence>
<reference evidence="7" key="2">
    <citation type="submission" date="2017-10" db="EMBL/GenBank/DDBJ databases">
        <title>Ladona fulva Genome sequencing and assembly.</title>
        <authorList>
            <person name="Murali S."/>
            <person name="Richards S."/>
            <person name="Bandaranaike D."/>
            <person name="Bellair M."/>
            <person name="Blankenburg K."/>
            <person name="Chao H."/>
            <person name="Dinh H."/>
            <person name="Doddapaneni H."/>
            <person name="Dugan-Rocha S."/>
            <person name="Elkadiri S."/>
            <person name="Gnanaolivu R."/>
            <person name="Hernandez B."/>
            <person name="Skinner E."/>
            <person name="Javaid M."/>
            <person name="Lee S."/>
            <person name="Li M."/>
            <person name="Ming W."/>
            <person name="Munidasa M."/>
            <person name="Muniz J."/>
            <person name="Nguyen L."/>
            <person name="Hughes D."/>
            <person name="Osuji N."/>
            <person name="Pu L.-L."/>
            <person name="Puazo M."/>
            <person name="Qu C."/>
            <person name="Quiroz J."/>
            <person name="Raj R."/>
            <person name="Weissenberger G."/>
            <person name="Xin Y."/>
            <person name="Zou X."/>
            <person name="Han Y."/>
            <person name="Worley K."/>
            <person name="Muzny D."/>
            <person name="Gibbs R."/>
        </authorList>
    </citation>
    <scope>NUCLEOTIDE SEQUENCE</scope>
    <source>
        <strain evidence="7">Sampled in the wild</strain>
    </source>
</reference>
<feature type="domain" description="Cadherin" evidence="6">
    <location>
        <begin position="96"/>
        <end position="202"/>
    </location>
</feature>
<dbReference type="InterPro" id="IPR015919">
    <property type="entry name" value="Cadherin-like_sf"/>
</dbReference>
<dbReference type="InterPro" id="IPR002126">
    <property type="entry name" value="Cadherin-like_dom"/>
</dbReference>
<keyword evidence="3 5" id="KW-0106">Calcium</keyword>
<name>A0A8K0K271_LADFU</name>